<feature type="region of interest" description="Disordered" evidence="1">
    <location>
        <begin position="278"/>
        <end position="352"/>
    </location>
</feature>
<sequence length="510" mass="55175">MTDSELEGPTGPRQSSCLQSPTKKIAQFDAEIGQSKGRRKNFERKQTINRKQEAYAAGLAEAGRPRLSSVPKQSLLSPPRAPPTPSNGNRTTAKGKGREELPPAIAKRGRITSPEAEEFSWLSDPRPRPKSSGNVILDGVNIEEWNRQRLLFYLSHRDNKAFNPDSNYSDLKRALGNDLEWASDTNKMGVRDQRQDQGPNMADGDSNVEIDKFDTKPPPCKPVPSAPCTGDHVDQAVCQLHSEFSVRYKPILDQATGGTQNSIAPGAAFQPQLGARDLGRALPPAQGSNLPSHSHSINYTKEPGNPLRPFELPHPPSTLVTDWLSQPGNSRPAGPWQGLEQRGPAEASNLGRPLAPTCASSVAPARAFSQAPVYGRAASQAPVNDRAPIQAQPRAFNAQAPPQNLQPQDPSCPPSSCGRSSEGQGHYCAPSQAPTWPRSLSPIHHHRARSSSRASLPPRAPSRAPAPTRTRTRTNQQPQASGCGDDLERALLTRAERKLLSRALEASRAG</sequence>
<gene>
    <name evidence="2" type="ORF">RhiXN_08093</name>
</gene>
<dbReference type="EMBL" id="CP059666">
    <property type="protein sequence ID" value="QRW23057.1"/>
    <property type="molecule type" value="Genomic_DNA"/>
</dbReference>
<evidence type="ECO:0000256" key="1">
    <source>
        <dbReference type="SAM" id="MobiDB-lite"/>
    </source>
</evidence>
<dbReference type="RefSeq" id="XP_043183294.1">
    <property type="nucleotide sequence ID" value="XM_043327909.1"/>
</dbReference>
<dbReference type="GeneID" id="67030372"/>
<dbReference type="KEGG" id="rsx:RhiXN_08093"/>
<name>A0A8H8P3Q2_9AGAM</name>
<reference evidence="2" key="1">
    <citation type="submission" date="2020-05" db="EMBL/GenBank/DDBJ databases">
        <title>Evolutionary and genomic comparisons of hybrid uninucleate and nonhybrid Rhizoctonia fungi.</title>
        <authorList>
            <person name="Li C."/>
            <person name="Chen X."/>
        </authorList>
    </citation>
    <scope>NUCLEOTIDE SEQUENCE</scope>
    <source>
        <strain evidence="2">AG-1 IA</strain>
    </source>
</reference>
<feature type="compositionally biased region" description="Polar residues" evidence="1">
    <location>
        <begin position="12"/>
        <end position="22"/>
    </location>
</feature>
<feature type="compositionally biased region" description="Basic and acidic residues" evidence="1">
    <location>
        <begin position="43"/>
        <end position="53"/>
    </location>
</feature>
<proteinExistence type="predicted"/>
<protein>
    <submittedName>
        <fullName evidence="2">Uncharacterized protein</fullName>
    </submittedName>
</protein>
<feature type="compositionally biased region" description="Polar residues" evidence="1">
    <location>
        <begin position="318"/>
        <end position="329"/>
    </location>
</feature>
<feature type="region of interest" description="Disordered" evidence="1">
    <location>
        <begin position="399"/>
        <end position="489"/>
    </location>
</feature>
<accession>A0A8H8P3Q2</accession>
<evidence type="ECO:0000313" key="3">
    <source>
        <dbReference type="Proteomes" id="UP000650533"/>
    </source>
</evidence>
<feature type="compositionally biased region" description="Polar residues" evidence="1">
    <location>
        <begin position="286"/>
        <end position="299"/>
    </location>
</feature>
<dbReference type="Proteomes" id="UP000650533">
    <property type="component" value="Chromosome 9"/>
</dbReference>
<feature type="region of interest" description="Disordered" evidence="1">
    <location>
        <begin position="1"/>
        <end position="132"/>
    </location>
</feature>
<feature type="compositionally biased region" description="Low complexity" evidence="1">
    <location>
        <begin position="399"/>
        <end position="417"/>
    </location>
</feature>
<evidence type="ECO:0000313" key="2">
    <source>
        <dbReference type="EMBL" id="QRW23057.1"/>
    </source>
</evidence>
<dbReference type="AlphaFoldDB" id="A0A8H8P3Q2"/>
<feature type="region of interest" description="Disordered" evidence="1">
    <location>
        <begin position="190"/>
        <end position="210"/>
    </location>
</feature>
<organism evidence="2 3">
    <name type="scientific">Rhizoctonia solani</name>
    <dbReference type="NCBI Taxonomy" id="456999"/>
    <lineage>
        <taxon>Eukaryota</taxon>
        <taxon>Fungi</taxon>
        <taxon>Dikarya</taxon>
        <taxon>Basidiomycota</taxon>
        <taxon>Agaricomycotina</taxon>
        <taxon>Agaricomycetes</taxon>
        <taxon>Cantharellales</taxon>
        <taxon>Ceratobasidiaceae</taxon>
        <taxon>Rhizoctonia</taxon>
    </lineage>
</organism>
<feature type="compositionally biased region" description="Low complexity" evidence="1">
    <location>
        <begin position="451"/>
        <end position="469"/>
    </location>
</feature>